<evidence type="ECO:0000256" key="12">
    <source>
        <dbReference type="ARBA" id="ARBA00048798"/>
    </source>
</evidence>
<protein>
    <recommendedName>
        <fullName evidence="17">Branched-chain-amino-acid aminotransferase</fullName>
        <ecNumber evidence="17">2.6.1.42</ecNumber>
    </recommendedName>
</protein>
<reference evidence="18" key="1">
    <citation type="submission" date="2020-02" db="EMBL/GenBank/DDBJ databases">
        <authorList>
            <person name="Meier V. D."/>
        </authorList>
    </citation>
    <scope>NUCLEOTIDE SEQUENCE</scope>
    <source>
        <strain evidence="18">AVDCRST_MAG16</strain>
    </source>
</reference>
<evidence type="ECO:0000256" key="2">
    <source>
        <dbReference type="ARBA" id="ARBA00004824"/>
    </source>
</evidence>
<dbReference type="InterPro" id="IPR036038">
    <property type="entry name" value="Aminotransferase-like"/>
</dbReference>
<comment type="catalytic activity">
    <reaction evidence="11 17">
        <text>L-valine + 2-oxoglutarate = 3-methyl-2-oxobutanoate + L-glutamate</text>
        <dbReference type="Rhea" id="RHEA:24813"/>
        <dbReference type="ChEBI" id="CHEBI:11851"/>
        <dbReference type="ChEBI" id="CHEBI:16810"/>
        <dbReference type="ChEBI" id="CHEBI:29985"/>
        <dbReference type="ChEBI" id="CHEBI:57762"/>
        <dbReference type="EC" id="2.6.1.42"/>
    </reaction>
</comment>
<dbReference type="InterPro" id="IPR001544">
    <property type="entry name" value="Aminotrans_IV"/>
</dbReference>
<keyword evidence="7 17" id="KW-0028">Amino-acid biosynthesis</keyword>
<dbReference type="Pfam" id="PF01063">
    <property type="entry name" value="Aminotran_4"/>
    <property type="match status" value="1"/>
</dbReference>
<evidence type="ECO:0000256" key="5">
    <source>
        <dbReference type="ARBA" id="ARBA00009320"/>
    </source>
</evidence>
<dbReference type="InterPro" id="IPR018300">
    <property type="entry name" value="Aminotrans_IV_CS"/>
</dbReference>
<dbReference type="GO" id="GO:0009098">
    <property type="term" value="P:L-leucine biosynthetic process"/>
    <property type="evidence" value="ECO:0007669"/>
    <property type="project" value="UniProtKB-UniPathway"/>
</dbReference>
<dbReference type="GO" id="GO:0009099">
    <property type="term" value="P:L-valine biosynthetic process"/>
    <property type="evidence" value="ECO:0007669"/>
    <property type="project" value="UniProtKB-UniPathway"/>
</dbReference>
<evidence type="ECO:0000256" key="16">
    <source>
        <dbReference type="RuleBase" id="RU004516"/>
    </source>
</evidence>
<organism evidence="18">
    <name type="scientific">uncultured Frankineae bacterium</name>
    <dbReference type="NCBI Taxonomy" id="437475"/>
    <lineage>
        <taxon>Bacteria</taxon>
        <taxon>Bacillati</taxon>
        <taxon>Actinomycetota</taxon>
        <taxon>Actinomycetes</taxon>
        <taxon>Frankiales</taxon>
        <taxon>environmental samples</taxon>
    </lineage>
</organism>
<dbReference type="InterPro" id="IPR033939">
    <property type="entry name" value="BCAT_family"/>
</dbReference>
<dbReference type="UniPathway" id="UPA00049">
    <property type="reaction ID" value="UER00062"/>
</dbReference>
<evidence type="ECO:0000256" key="14">
    <source>
        <dbReference type="PIRSR" id="PIRSR006468-1"/>
    </source>
</evidence>
<evidence type="ECO:0000256" key="15">
    <source>
        <dbReference type="RuleBase" id="RU004106"/>
    </source>
</evidence>
<accession>A0A6J4L7W6</accession>
<dbReference type="UniPathway" id="UPA00047">
    <property type="reaction ID" value="UER00058"/>
</dbReference>
<dbReference type="GO" id="GO:0009097">
    <property type="term" value="P:isoleucine biosynthetic process"/>
    <property type="evidence" value="ECO:0007669"/>
    <property type="project" value="UniProtKB-UniPathway"/>
</dbReference>
<comment type="pathway">
    <text evidence="2">Amino-acid biosynthesis; L-isoleucine biosynthesis; L-isoleucine from 2-oxobutanoate: step 4/4.</text>
</comment>
<comment type="cofactor">
    <cofactor evidence="1 16">
        <name>pyridoxal 5'-phosphate</name>
        <dbReference type="ChEBI" id="CHEBI:597326"/>
    </cofactor>
</comment>
<dbReference type="EMBL" id="CADCUE010000075">
    <property type="protein sequence ID" value="CAA9323695.1"/>
    <property type="molecule type" value="Genomic_DNA"/>
</dbReference>
<evidence type="ECO:0000313" key="18">
    <source>
        <dbReference type="EMBL" id="CAA9323695.1"/>
    </source>
</evidence>
<evidence type="ECO:0000256" key="1">
    <source>
        <dbReference type="ARBA" id="ARBA00001933"/>
    </source>
</evidence>
<keyword evidence="8 17" id="KW-0808">Transferase</keyword>
<comment type="pathway">
    <text evidence="3">Amino-acid biosynthesis; L-valine biosynthesis; L-valine from pyruvate: step 4/4.</text>
</comment>
<comment type="catalytic activity">
    <reaction evidence="12 17">
        <text>L-isoleucine + 2-oxoglutarate = (S)-3-methyl-2-oxopentanoate + L-glutamate</text>
        <dbReference type="Rhea" id="RHEA:24801"/>
        <dbReference type="ChEBI" id="CHEBI:16810"/>
        <dbReference type="ChEBI" id="CHEBI:29985"/>
        <dbReference type="ChEBI" id="CHEBI:35146"/>
        <dbReference type="ChEBI" id="CHEBI:58045"/>
        <dbReference type="EC" id="2.6.1.42"/>
    </reaction>
</comment>
<keyword evidence="10 17" id="KW-0100">Branched-chain amino acid biosynthesis</keyword>
<keyword evidence="9 16" id="KW-0663">Pyridoxal phosphate</keyword>
<dbReference type="NCBIfam" id="NF009897">
    <property type="entry name" value="PRK13357.1"/>
    <property type="match status" value="1"/>
</dbReference>
<dbReference type="SUPFAM" id="SSF56752">
    <property type="entry name" value="D-aminoacid aminotransferase-like PLP-dependent enzymes"/>
    <property type="match status" value="1"/>
</dbReference>
<evidence type="ECO:0000256" key="6">
    <source>
        <dbReference type="ARBA" id="ARBA00022576"/>
    </source>
</evidence>
<comment type="catalytic activity">
    <reaction evidence="13 17">
        <text>L-leucine + 2-oxoglutarate = 4-methyl-2-oxopentanoate + L-glutamate</text>
        <dbReference type="Rhea" id="RHEA:18321"/>
        <dbReference type="ChEBI" id="CHEBI:16810"/>
        <dbReference type="ChEBI" id="CHEBI:17865"/>
        <dbReference type="ChEBI" id="CHEBI:29985"/>
        <dbReference type="ChEBI" id="CHEBI:57427"/>
        <dbReference type="EC" id="2.6.1.42"/>
    </reaction>
</comment>
<comment type="similarity">
    <text evidence="5 15">Belongs to the class-IV pyridoxal-phosphate-dependent aminotransferase family.</text>
</comment>
<evidence type="ECO:0000256" key="8">
    <source>
        <dbReference type="ARBA" id="ARBA00022679"/>
    </source>
</evidence>
<dbReference type="PROSITE" id="PS00770">
    <property type="entry name" value="AA_TRANSFER_CLASS_4"/>
    <property type="match status" value="1"/>
</dbReference>
<dbReference type="PIRSF" id="PIRSF006468">
    <property type="entry name" value="BCAT1"/>
    <property type="match status" value="1"/>
</dbReference>
<evidence type="ECO:0000256" key="17">
    <source>
        <dbReference type="RuleBase" id="RU004517"/>
    </source>
</evidence>
<keyword evidence="6 17" id="KW-0032">Aminotransferase</keyword>
<dbReference type="GO" id="GO:0004084">
    <property type="term" value="F:branched-chain-amino-acid transaminase activity"/>
    <property type="evidence" value="ECO:0007669"/>
    <property type="project" value="UniProtKB-EC"/>
</dbReference>
<dbReference type="NCBIfam" id="TIGR01123">
    <property type="entry name" value="ilvE_II"/>
    <property type="match status" value="1"/>
</dbReference>
<feature type="modified residue" description="N6-(pyridoxal phosphate)lysine" evidence="14">
    <location>
        <position position="206"/>
    </location>
</feature>
<sequence length="373" mass="40817">MTATEISGTAIERVLSTSRRSDAERAALMADPGFGRVHTDHMVSVRWNAENGWYDARLGAYAPLQLDPSAMVLHYGQAIFEGLKAYRQPDGGVAVFRPEENARRFNRSAARLAMPELPVELFLQAVDLLVDTDRAWVPSAEGQSLYLRPFMIATEAQVGMRPATEYLFLLIAFPVTPFFPGEVKPVTVWLSDEYVRAAVGGTGEAKCAGNYAGSLLAQRQAAEKGCDQVVWLDAVERRWVEEMGGMNLFFVHATEDGGSRLLTPALTGTLLPGVVRDSLITLAPELGLPVEQGRISVDEWRKRAEDGSLTEVFACGTAAVIAPVGRARSRSGEWTMGDGGSGEVTLRLRSALLDLQYGRREDPHGWMHRVEPA</sequence>
<evidence type="ECO:0000256" key="11">
    <source>
        <dbReference type="ARBA" id="ARBA00048212"/>
    </source>
</evidence>
<evidence type="ECO:0000256" key="4">
    <source>
        <dbReference type="ARBA" id="ARBA00005072"/>
    </source>
</evidence>
<evidence type="ECO:0000256" key="3">
    <source>
        <dbReference type="ARBA" id="ARBA00004931"/>
    </source>
</evidence>
<comment type="pathway">
    <text evidence="4">Amino-acid biosynthesis; L-leucine biosynthesis; L-leucine from 3-methyl-2-oxobutanoate: step 4/4.</text>
</comment>
<gene>
    <name evidence="18" type="ORF">AVDCRST_MAG16-925</name>
</gene>
<dbReference type="PANTHER" id="PTHR11825">
    <property type="entry name" value="SUBGROUP IIII AMINOTRANSFERASE"/>
    <property type="match status" value="1"/>
</dbReference>
<name>A0A6J4L7W6_9ACTN</name>
<dbReference type="Gene3D" id="3.20.10.10">
    <property type="entry name" value="D-amino Acid Aminotransferase, subunit A, domain 2"/>
    <property type="match status" value="1"/>
</dbReference>
<dbReference type="AlphaFoldDB" id="A0A6J4L7W6"/>
<dbReference type="Gene3D" id="3.30.470.10">
    <property type="match status" value="1"/>
</dbReference>
<evidence type="ECO:0000256" key="13">
    <source>
        <dbReference type="ARBA" id="ARBA00049229"/>
    </source>
</evidence>
<evidence type="ECO:0000256" key="7">
    <source>
        <dbReference type="ARBA" id="ARBA00022605"/>
    </source>
</evidence>
<dbReference type="UniPathway" id="UPA00048">
    <property type="reaction ID" value="UER00073"/>
</dbReference>
<dbReference type="InterPro" id="IPR043132">
    <property type="entry name" value="BCAT-like_C"/>
</dbReference>
<dbReference type="CDD" id="cd01557">
    <property type="entry name" value="BCAT_beta_family"/>
    <property type="match status" value="1"/>
</dbReference>
<dbReference type="EC" id="2.6.1.42" evidence="17"/>
<proteinExistence type="inferred from homology"/>
<dbReference type="InterPro" id="IPR005786">
    <property type="entry name" value="B_amino_transII"/>
</dbReference>
<evidence type="ECO:0000256" key="10">
    <source>
        <dbReference type="ARBA" id="ARBA00023304"/>
    </source>
</evidence>
<dbReference type="InterPro" id="IPR043131">
    <property type="entry name" value="BCAT-like_N"/>
</dbReference>
<evidence type="ECO:0000256" key="9">
    <source>
        <dbReference type="ARBA" id="ARBA00022898"/>
    </source>
</evidence>
<dbReference type="PANTHER" id="PTHR11825:SF44">
    <property type="entry name" value="BRANCHED-CHAIN-AMINO-ACID AMINOTRANSFERASE"/>
    <property type="match status" value="1"/>
</dbReference>